<keyword evidence="1" id="KW-0812">Transmembrane</keyword>
<dbReference type="RefSeq" id="WP_212608447.1">
    <property type="nucleotide sequence ID" value="NZ_CP073910.1"/>
</dbReference>
<gene>
    <name evidence="2" type="ORF">KFK14_16710</name>
</gene>
<keyword evidence="1" id="KW-1003">Cell membrane</keyword>
<evidence type="ECO:0000313" key="2">
    <source>
        <dbReference type="EMBL" id="QUT04668.1"/>
    </source>
</evidence>
<organism evidence="2 3">
    <name type="scientific">Sphingobium phenoxybenzoativorans</name>
    <dbReference type="NCBI Taxonomy" id="1592790"/>
    <lineage>
        <taxon>Bacteria</taxon>
        <taxon>Pseudomonadati</taxon>
        <taxon>Pseudomonadota</taxon>
        <taxon>Alphaproteobacteria</taxon>
        <taxon>Sphingomonadales</taxon>
        <taxon>Sphingomonadaceae</taxon>
        <taxon>Sphingobium</taxon>
    </lineage>
</organism>
<proteinExistence type="inferred from homology"/>
<feature type="transmembrane region" description="Helical" evidence="1">
    <location>
        <begin position="180"/>
        <end position="200"/>
    </location>
</feature>
<keyword evidence="3" id="KW-1185">Reference proteome</keyword>
<comment type="similarity">
    <text evidence="1">Belongs to the SURF1 family.</text>
</comment>
<reference evidence="2" key="1">
    <citation type="submission" date="2021-04" db="EMBL/GenBank/DDBJ databases">
        <title>Isolation of p-tert-butylphenol degrading bacteria Sphingobium phenoxybenzoativorans Tas13 from active sludge.</title>
        <authorList>
            <person name="Li Y."/>
        </authorList>
    </citation>
    <scope>NUCLEOTIDE SEQUENCE</scope>
    <source>
        <strain evidence="2">Tas13</strain>
    </source>
</reference>
<evidence type="ECO:0000313" key="3">
    <source>
        <dbReference type="Proteomes" id="UP000681425"/>
    </source>
</evidence>
<comment type="subcellular location">
    <subcellularLocation>
        <location evidence="1">Cell membrane</location>
        <topology evidence="1">Multi-pass membrane protein</topology>
    </subcellularLocation>
</comment>
<dbReference type="Pfam" id="PF02104">
    <property type="entry name" value="SURF1"/>
    <property type="match status" value="1"/>
</dbReference>
<keyword evidence="1" id="KW-1133">Transmembrane helix</keyword>
<dbReference type="KEGG" id="spph:KFK14_16710"/>
<dbReference type="EMBL" id="CP073910">
    <property type="protein sequence ID" value="QUT04668.1"/>
    <property type="molecule type" value="Genomic_DNA"/>
</dbReference>
<protein>
    <recommendedName>
        <fullName evidence="1">SURF1-like protein</fullName>
    </recommendedName>
</protein>
<dbReference type="AlphaFoldDB" id="A0A975K5W6"/>
<keyword evidence="1" id="KW-0472">Membrane</keyword>
<sequence length="214" mass="22795">MIRRLPLIPTLLVAIAIAVMIGLGVWQWQRSGEKEAMIAILRANPAKPSTSFPAIGPVAPELLFRRSSTHCLRVVGWRDEAGRAADGSMGFRYIAECATGAEGPGVLVNLGVGGKPGLKPGWTGGQVEGWIAEEPDHRSLLSRLVEKPMPLRPMLIASAPAAGLKAAAPPKVEDVPNNHIAYAVQWFLFAGIAAVIYGLAVRRRLAGTPDTRSP</sequence>
<dbReference type="GO" id="GO:0005886">
    <property type="term" value="C:plasma membrane"/>
    <property type="evidence" value="ECO:0007669"/>
    <property type="project" value="UniProtKB-SubCell"/>
</dbReference>
<evidence type="ECO:0000256" key="1">
    <source>
        <dbReference type="RuleBase" id="RU363076"/>
    </source>
</evidence>
<dbReference type="InterPro" id="IPR002994">
    <property type="entry name" value="Surf1/Shy1"/>
</dbReference>
<dbReference type="Proteomes" id="UP000681425">
    <property type="component" value="Chromosome"/>
</dbReference>
<name>A0A975K5W6_9SPHN</name>
<accession>A0A975K5W6</accession>
<dbReference type="CDD" id="cd06662">
    <property type="entry name" value="SURF1"/>
    <property type="match status" value="1"/>
</dbReference>
<feature type="transmembrane region" description="Helical" evidence="1">
    <location>
        <begin position="6"/>
        <end position="26"/>
    </location>
</feature>